<reference evidence="2 3" key="1">
    <citation type="journal article" date="2008" name="Nature">
        <title>The genome of the model beetle and pest Tribolium castaneum.</title>
        <authorList>
            <consortium name="Tribolium Genome Sequencing Consortium"/>
            <person name="Richards S."/>
            <person name="Gibbs R.A."/>
            <person name="Weinstock G.M."/>
            <person name="Brown S.J."/>
            <person name="Denell R."/>
            <person name="Beeman R.W."/>
            <person name="Gibbs R."/>
            <person name="Beeman R.W."/>
            <person name="Brown S.J."/>
            <person name="Bucher G."/>
            <person name="Friedrich M."/>
            <person name="Grimmelikhuijzen C.J."/>
            <person name="Klingler M."/>
            <person name="Lorenzen M."/>
            <person name="Richards S."/>
            <person name="Roth S."/>
            <person name="Schroder R."/>
            <person name="Tautz D."/>
            <person name="Zdobnov E.M."/>
            <person name="Muzny D."/>
            <person name="Gibbs R.A."/>
            <person name="Weinstock G.M."/>
            <person name="Attaway T."/>
            <person name="Bell S."/>
            <person name="Buhay C.J."/>
            <person name="Chandrabose M.N."/>
            <person name="Chavez D."/>
            <person name="Clerk-Blankenburg K.P."/>
            <person name="Cree A."/>
            <person name="Dao M."/>
            <person name="Davis C."/>
            <person name="Chacko J."/>
            <person name="Dinh H."/>
            <person name="Dugan-Rocha S."/>
            <person name="Fowler G."/>
            <person name="Garner T.T."/>
            <person name="Garnes J."/>
            <person name="Gnirke A."/>
            <person name="Hawes A."/>
            <person name="Hernandez J."/>
            <person name="Hines S."/>
            <person name="Holder M."/>
            <person name="Hume J."/>
            <person name="Jhangiani S.N."/>
            <person name="Joshi V."/>
            <person name="Khan Z.M."/>
            <person name="Jackson L."/>
            <person name="Kovar C."/>
            <person name="Kowis A."/>
            <person name="Lee S."/>
            <person name="Lewis L.R."/>
            <person name="Margolis J."/>
            <person name="Morgan M."/>
            <person name="Nazareth L.V."/>
            <person name="Nguyen N."/>
            <person name="Okwuonu G."/>
            <person name="Parker D."/>
            <person name="Richards S."/>
            <person name="Ruiz S.J."/>
            <person name="Santibanez J."/>
            <person name="Savard J."/>
            <person name="Scherer S.E."/>
            <person name="Schneider B."/>
            <person name="Sodergren E."/>
            <person name="Tautz D."/>
            <person name="Vattahil S."/>
            <person name="Villasana D."/>
            <person name="White C.S."/>
            <person name="Wright R."/>
            <person name="Park Y."/>
            <person name="Beeman R.W."/>
            <person name="Lord J."/>
            <person name="Oppert B."/>
            <person name="Lorenzen M."/>
            <person name="Brown S."/>
            <person name="Wang L."/>
            <person name="Savard J."/>
            <person name="Tautz D."/>
            <person name="Richards S."/>
            <person name="Weinstock G."/>
            <person name="Gibbs R.A."/>
            <person name="Liu Y."/>
            <person name="Worley K."/>
            <person name="Weinstock G."/>
            <person name="Elsik C.G."/>
            <person name="Reese J.T."/>
            <person name="Elhaik E."/>
            <person name="Landan G."/>
            <person name="Graur D."/>
            <person name="Arensburger P."/>
            <person name="Atkinson P."/>
            <person name="Beeman R.W."/>
            <person name="Beidler J."/>
            <person name="Brown S.J."/>
            <person name="Demuth J.P."/>
            <person name="Drury D.W."/>
            <person name="Du Y.Z."/>
            <person name="Fujiwara H."/>
            <person name="Lorenzen M."/>
            <person name="Maselli V."/>
            <person name="Osanai M."/>
            <person name="Park Y."/>
            <person name="Robertson H.M."/>
            <person name="Tu Z."/>
            <person name="Wang J.J."/>
            <person name="Wang S."/>
            <person name="Richards S."/>
            <person name="Song H."/>
            <person name="Zhang L."/>
            <person name="Sodergren E."/>
            <person name="Werner D."/>
            <person name="Stanke M."/>
            <person name="Morgenstern B."/>
            <person name="Solovyev V."/>
            <person name="Kosarev P."/>
            <person name="Brown G."/>
            <person name="Chen H.C."/>
            <person name="Ermolaeva O."/>
            <person name="Hlavina W."/>
            <person name="Kapustin Y."/>
            <person name="Kiryutin B."/>
            <person name="Kitts P."/>
            <person name="Maglott D."/>
            <person name="Pruitt K."/>
            <person name="Sapojnikov V."/>
            <person name="Souvorov A."/>
            <person name="Mackey A.J."/>
            <person name="Waterhouse R.M."/>
            <person name="Wyder S."/>
            <person name="Zdobnov E.M."/>
            <person name="Zdobnov E.M."/>
            <person name="Wyder S."/>
            <person name="Kriventseva E.V."/>
            <person name="Kadowaki T."/>
            <person name="Bork P."/>
            <person name="Aranda M."/>
            <person name="Bao R."/>
            <person name="Beermann A."/>
            <person name="Berns N."/>
            <person name="Bolognesi R."/>
            <person name="Bonneton F."/>
            <person name="Bopp D."/>
            <person name="Brown S.J."/>
            <person name="Bucher G."/>
            <person name="Butts T."/>
            <person name="Chaumot A."/>
            <person name="Denell R.E."/>
            <person name="Ferrier D.E."/>
            <person name="Friedrich M."/>
            <person name="Gordon C.M."/>
            <person name="Jindra M."/>
            <person name="Klingler M."/>
            <person name="Lan Q."/>
            <person name="Lattorff H.M."/>
            <person name="Laudet V."/>
            <person name="von Levetsow C."/>
            <person name="Liu Z."/>
            <person name="Lutz R."/>
            <person name="Lynch J.A."/>
            <person name="da Fonseca R.N."/>
            <person name="Posnien N."/>
            <person name="Reuter R."/>
            <person name="Roth S."/>
            <person name="Savard J."/>
            <person name="Schinko J.B."/>
            <person name="Schmitt C."/>
            <person name="Schoppmeier M."/>
            <person name="Schroder R."/>
            <person name="Shippy T.D."/>
            <person name="Simonnet F."/>
            <person name="Marques-Souza H."/>
            <person name="Tautz D."/>
            <person name="Tomoyasu Y."/>
            <person name="Trauner J."/>
            <person name="Van der Zee M."/>
            <person name="Vervoort M."/>
            <person name="Wittkopp N."/>
            <person name="Wimmer E.A."/>
            <person name="Yang X."/>
            <person name="Jones A.K."/>
            <person name="Sattelle D.B."/>
            <person name="Ebert P.R."/>
            <person name="Nelson D."/>
            <person name="Scott J.G."/>
            <person name="Beeman R.W."/>
            <person name="Muthukrishnan S."/>
            <person name="Kramer K.J."/>
            <person name="Arakane Y."/>
            <person name="Beeman R.W."/>
            <person name="Zhu Q."/>
            <person name="Hogenkamp D."/>
            <person name="Dixit R."/>
            <person name="Oppert B."/>
            <person name="Jiang H."/>
            <person name="Zou Z."/>
            <person name="Marshall J."/>
            <person name="Elpidina E."/>
            <person name="Vinokurov K."/>
            <person name="Oppert C."/>
            <person name="Zou Z."/>
            <person name="Evans J."/>
            <person name="Lu Z."/>
            <person name="Zhao P."/>
            <person name="Sumathipala N."/>
            <person name="Altincicek B."/>
            <person name="Vilcinskas A."/>
            <person name="Williams M."/>
            <person name="Hultmark D."/>
            <person name="Hetru C."/>
            <person name="Jiang H."/>
            <person name="Grimmelikhuijzen C.J."/>
            <person name="Hauser F."/>
            <person name="Cazzamali G."/>
            <person name="Williamson M."/>
            <person name="Park Y."/>
            <person name="Li B."/>
            <person name="Tanaka Y."/>
            <person name="Predel R."/>
            <person name="Neupert S."/>
            <person name="Schachtner J."/>
            <person name="Verleyen P."/>
            <person name="Raible F."/>
            <person name="Bork P."/>
            <person name="Friedrich M."/>
            <person name="Walden K.K."/>
            <person name="Robertson H.M."/>
            <person name="Angeli S."/>
            <person name="Foret S."/>
            <person name="Bucher G."/>
            <person name="Schuetz S."/>
            <person name="Maleszka R."/>
            <person name="Wimmer E.A."/>
            <person name="Beeman R.W."/>
            <person name="Lorenzen M."/>
            <person name="Tomoyasu Y."/>
            <person name="Miller S.C."/>
            <person name="Grossmann D."/>
            <person name="Bucher G."/>
        </authorList>
    </citation>
    <scope>NUCLEOTIDE SEQUENCE [LARGE SCALE GENOMIC DNA]</scope>
    <source>
        <strain evidence="2 3">Georgia GA2</strain>
    </source>
</reference>
<dbReference type="Proteomes" id="UP000007266">
    <property type="component" value="Linkage group 8"/>
</dbReference>
<feature type="signal peptide" evidence="1">
    <location>
        <begin position="1"/>
        <end position="17"/>
    </location>
</feature>
<organism evidence="2 3">
    <name type="scientific">Tribolium castaneum</name>
    <name type="common">Red flour beetle</name>
    <dbReference type="NCBI Taxonomy" id="7070"/>
    <lineage>
        <taxon>Eukaryota</taxon>
        <taxon>Metazoa</taxon>
        <taxon>Ecdysozoa</taxon>
        <taxon>Arthropoda</taxon>
        <taxon>Hexapoda</taxon>
        <taxon>Insecta</taxon>
        <taxon>Pterygota</taxon>
        <taxon>Neoptera</taxon>
        <taxon>Endopterygota</taxon>
        <taxon>Coleoptera</taxon>
        <taxon>Polyphaga</taxon>
        <taxon>Cucujiformia</taxon>
        <taxon>Tenebrionidae</taxon>
        <taxon>Tenebrionidae incertae sedis</taxon>
        <taxon>Tribolium</taxon>
    </lineage>
</organism>
<dbReference type="PANTHER" id="PTHR15936">
    <property type="entry name" value="GUANINE NUCLEOTIDE-BINDING PROTEIN G I /G S /G O GAMMA-13 SUBUNIT"/>
    <property type="match status" value="1"/>
</dbReference>
<dbReference type="GO" id="GO:0007186">
    <property type="term" value="P:G protein-coupled receptor signaling pathway"/>
    <property type="evidence" value="ECO:0000318"/>
    <property type="project" value="GO_Central"/>
</dbReference>
<protein>
    <submittedName>
        <fullName evidence="2">Leucine-rich repeat-containing protein 15-like Protein</fullName>
    </submittedName>
</protein>
<dbReference type="Pfam" id="PF13855">
    <property type="entry name" value="LRR_8"/>
    <property type="match status" value="1"/>
</dbReference>
<dbReference type="AlphaFoldDB" id="D2CG03"/>
<feature type="chain" id="PRO_5003029299" evidence="1">
    <location>
        <begin position="18"/>
        <end position="330"/>
    </location>
</feature>
<dbReference type="STRING" id="7070.D2CG03"/>
<dbReference type="GO" id="GO:0007200">
    <property type="term" value="P:phospholipase C-activating G protein-coupled receptor signaling pathway"/>
    <property type="evidence" value="ECO:0007669"/>
    <property type="project" value="InterPro"/>
</dbReference>
<dbReference type="PANTHER" id="PTHR15936:SF2">
    <property type="entry name" value="GUANINE NUCLEOTIDE-BINDING PROTEIN G(I)_G(S)_G(O) SUBUNIT GAMMA-13"/>
    <property type="match status" value="1"/>
</dbReference>
<accession>D2CG03</accession>
<dbReference type="GO" id="GO:0005834">
    <property type="term" value="C:heterotrimeric G-protein complex"/>
    <property type="evidence" value="ECO:0000318"/>
    <property type="project" value="GO_Central"/>
</dbReference>
<dbReference type="InterPro" id="IPR032675">
    <property type="entry name" value="LRR_dom_sf"/>
</dbReference>
<gene>
    <name evidence="2" type="primary">GLEAN_05085</name>
    <name evidence="2" type="ORF">TcasGA2_TC005085</name>
</gene>
<dbReference type="FunCoup" id="D2CG03">
    <property type="interactions" value="63"/>
</dbReference>
<proteinExistence type="predicted"/>
<evidence type="ECO:0000313" key="3">
    <source>
        <dbReference type="Proteomes" id="UP000007266"/>
    </source>
</evidence>
<dbReference type="EMBL" id="KQ971357">
    <property type="protein sequence ID" value="EFA11846.1"/>
    <property type="molecule type" value="Genomic_DNA"/>
</dbReference>
<name>D2CG03_TRICA</name>
<keyword evidence="1" id="KW-0732">Signal</keyword>
<dbReference type="GO" id="GO:0050909">
    <property type="term" value="P:sensory perception of taste"/>
    <property type="evidence" value="ECO:0007669"/>
    <property type="project" value="InterPro"/>
</dbReference>
<dbReference type="PROSITE" id="PS51450">
    <property type="entry name" value="LRR"/>
    <property type="match status" value="1"/>
</dbReference>
<dbReference type="GO" id="GO:0031681">
    <property type="term" value="F:G-protein beta-subunit binding"/>
    <property type="evidence" value="ECO:0000318"/>
    <property type="project" value="GO_Central"/>
</dbReference>
<dbReference type="InterPro" id="IPR001611">
    <property type="entry name" value="Leu-rich_rpt"/>
</dbReference>
<evidence type="ECO:0000256" key="1">
    <source>
        <dbReference type="SAM" id="SignalP"/>
    </source>
</evidence>
<dbReference type="HOGENOM" id="CLU_842889_0_0_1"/>
<dbReference type="SUPFAM" id="SSF52058">
    <property type="entry name" value="L domain-like"/>
    <property type="match status" value="1"/>
</dbReference>
<dbReference type="InterPro" id="IPR039227">
    <property type="entry name" value="GNG13"/>
</dbReference>
<dbReference type="InParanoid" id="D2CG03"/>
<reference evidence="2 3" key="2">
    <citation type="journal article" date="2010" name="Nucleic Acids Res.">
        <title>BeetleBase in 2010: revisions to provide comprehensive genomic information for Tribolium castaneum.</title>
        <authorList>
            <person name="Kim H.S."/>
            <person name="Murphy T."/>
            <person name="Xia J."/>
            <person name="Caragea D."/>
            <person name="Park Y."/>
            <person name="Beeman R.W."/>
            <person name="Lorenzen M.D."/>
            <person name="Butcher S."/>
            <person name="Manak J.R."/>
            <person name="Brown S.J."/>
        </authorList>
    </citation>
    <scope>GENOME REANNOTATION</scope>
    <source>
        <strain evidence="2 3">Georgia GA2</strain>
    </source>
</reference>
<sequence length="330" mass="37712">MLLFHFVVFCALSESNTDLECDDVSVTPLTFYEQREGSLKQTDTVITLNDTYGITIESNANTVLCNKMFNITSTIEILLFSAGNITQIETKFLENVDVTRYIILVNNNIKTIKKHTFNNLPVANILLTYDSITVIENEAFMDLINLKMLDLNQNCITHFNPHAFVRLPSLFHFIISSNNISKLEKNCLSFIEQNNTFIDFSRNNIVSIDNEALNGAPFYINELDLFGNQLHDLSWRFLGNHIIKKINVASNQINDISDEFLEESFGTEFLIIDLETLSNDSLIKVANFCMKKSNNPTDLIVKLWSCWYESLLPLPSTNYLTDIKLATENE</sequence>
<dbReference type="Gene3D" id="3.80.10.10">
    <property type="entry name" value="Ribonuclease Inhibitor"/>
    <property type="match status" value="2"/>
</dbReference>
<keyword evidence="3" id="KW-1185">Reference proteome</keyword>
<evidence type="ECO:0000313" key="2">
    <source>
        <dbReference type="EMBL" id="EFA11846.1"/>
    </source>
</evidence>